<accession>X1T5M0</accession>
<dbReference type="AlphaFoldDB" id="X1T5M0"/>
<gene>
    <name evidence="1" type="ORF">S12H4_24930</name>
</gene>
<evidence type="ECO:0000313" key="1">
    <source>
        <dbReference type="EMBL" id="GAI82890.1"/>
    </source>
</evidence>
<sequence>MKKVITMFILLGFLLAVISTVFAGPPQTIEIEVVQTQTRYFPEGTWMHDVPPSNITFELRLTGNVLSGEMTYSPDVESL</sequence>
<organism evidence="1">
    <name type="scientific">marine sediment metagenome</name>
    <dbReference type="NCBI Taxonomy" id="412755"/>
    <lineage>
        <taxon>unclassified sequences</taxon>
        <taxon>metagenomes</taxon>
        <taxon>ecological metagenomes</taxon>
    </lineage>
</organism>
<name>X1T5M0_9ZZZZ</name>
<protein>
    <submittedName>
        <fullName evidence="1">Uncharacterized protein</fullName>
    </submittedName>
</protein>
<dbReference type="EMBL" id="BARW01013717">
    <property type="protein sequence ID" value="GAI82890.1"/>
    <property type="molecule type" value="Genomic_DNA"/>
</dbReference>
<feature type="non-terminal residue" evidence="1">
    <location>
        <position position="79"/>
    </location>
</feature>
<comment type="caution">
    <text evidence="1">The sequence shown here is derived from an EMBL/GenBank/DDBJ whole genome shotgun (WGS) entry which is preliminary data.</text>
</comment>
<proteinExistence type="predicted"/>
<reference evidence="1" key="1">
    <citation type="journal article" date="2014" name="Front. Microbiol.">
        <title>High frequency of phylogenetically diverse reductive dehalogenase-homologous genes in deep subseafloor sedimentary metagenomes.</title>
        <authorList>
            <person name="Kawai M."/>
            <person name="Futagami T."/>
            <person name="Toyoda A."/>
            <person name="Takaki Y."/>
            <person name="Nishi S."/>
            <person name="Hori S."/>
            <person name="Arai W."/>
            <person name="Tsubouchi T."/>
            <person name="Morono Y."/>
            <person name="Uchiyama I."/>
            <person name="Ito T."/>
            <person name="Fujiyama A."/>
            <person name="Inagaki F."/>
            <person name="Takami H."/>
        </authorList>
    </citation>
    <scope>NUCLEOTIDE SEQUENCE</scope>
    <source>
        <strain evidence="1">Expedition CK06-06</strain>
    </source>
</reference>